<name>A0A011AK20_9ACTN</name>
<proteinExistence type="predicted"/>
<dbReference type="Proteomes" id="UP000021053">
    <property type="component" value="Unassembled WGS sequence"/>
</dbReference>
<keyword evidence="3" id="KW-1185">Reference proteome</keyword>
<feature type="region of interest" description="Disordered" evidence="1">
    <location>
        <begin position="84"/>
        <end position="104"/>
    </location>
</feature>
<dbReference type="EMBL" id="JFBT01000001">
    <property type="protein sequence ID" value="EXG82311.1"/>
    <property type="molecule type" value="Genomic_DNA"/>
</dbReference>
<dbReference type="HOGENOM" id="CLU_725061_0_0_11"/>
<gene>
    <name evidence="2" type="ORF">CryarDRAFT_3479</name>
</gene>
<dbReference type="InterPro" id="IPR001646">
    <property type="entry name" value="5peptide_repeat"/>
</dbReference>
<dbReference type="Pfam" id="PF00805">
    <property type="entry name" value="Pentapeptide"/>
    <property type="match status" value="2"/>
</dbReference>
<sequence>MSLSHGRVDITHHRHVKSWEIDNRIYLGAGAAVLTLAGCAELGLYRWSSAWEWLRSARWEALLLFSGGTVLLLVAARHAGRPASEASATPVAATPSGHHDRWNSPSSLTAAVTAAAAIAALVFTGQQSRAARESVEATREQLRLTRLGQVRQRYSQAIDQLGAQGIDARTGGIYALERIMRESSTDQDIIVDILAAFVRNHRPLQSVIDSSIVPGDVQAALTVLGRRPTDYAIDGYPIPRWDPAGRTLNLSYTDLTGANLTRAKLAFADLTGSNLQGADLTLAQLTGAKLFKARLAKADLSGRVSSENDTANLGADLTRADLGDADLTGAAVGGARLSGALLDGVVGLECPAVRENRPCDWTTAELLVPRSAFSVVRGRVP</sequence>
<comment type="caution">
    <text evidence="2">The sequence shown here is derived from an EMBL/GenBank/DDBJ whole genome shotgun (WGS) entry which is preliminary data.</text>
</comment>
<evidence type="ECO:0000256" key="1">
    <source>
        <dbReference type="SAM" id="MobiDB-lite"/>
    </source>
</evidence>
<dbReference type="Gene3D" id="2.160.20.80">
    <property type="entry name" value="E3 ubiquitin-protein ligase SopA"/>
    <property type="match status" value="1"/>
</dbReference>
<evidence type="ECO:0000313" key="2">
    <source>
        <dbReference type="EMBL" id="EXG82311.1"/>
    </source>
</evidence>
<evidence type="ECO:0000313" key="3">
    <source>
        <dbReference type="Proteomes" id="UP000021053"/>
    </source>
</evidence>
<organism evidence="2 3">
    <name type="scientific">Cryptosporangium arvum DSM 44712</name>
    <dbReference type="NCBI Taxonomy" id="927661"/>
    <lineage>
        <taxon>Bacteria</taxon>
        <taxon>Bacillati</taxon>
        <taxon>Actinomycetota</taxon>
        <taxon>Actinomycetes</taxon>
        <taxon>Cryptosporangiales</taxon>
        <taxon>Cryptosporangiaceae</taxon>
        <taxon>Cryptosporangium</taxon>
    </lineage>
</organism>
<dbReference type="PANTHER" id="PTHR14136">
    <property type="entry name" value="BTB_POZ DOMAIN-CONTAINING PROTEIN KCTD9"/>
    <property type="match status" value="1"/>
</dbReference>
<accession>A0A011AK20</accession>
<dbReference type="PANTHER" id="PTHR14136:SF17">
    <property type="entry name" value="BTB_POZ DOMAIN-CONTAINING PROTEIN KCTD9"/>
    <property type="match status" value="1"/>
</dbReference>
<dbReference type="AlphaFoldDB" id="A0A011AK20"/>
<reference evidence="2 3" key="1">
    <citation type="submission" date="2013-07" db="EMBL/GenBank/DDBJ databases">
        <authorList>
            <consortium name="DOE Joint Genome Institute"/>
            <person name="Eisen J."/>
            <person name="Huntemann M."/>
            <person name="Han J."/>
            <person name="Chen A."/>
            <person name="Kyrpides N."/>
            <person name="Mavromatis K."/>
            <person name="Markowitz V."/>
            <person name="Palaniappan K."/>
            <person name="Ivanova N."/>
            <person name="Schaumberg A."/>
            <person name="Pati A."/>
            <person name="Liolios K."/>
            <person name="Nordberg H.P."/>
            <person name="Cantor M.N."/>
            <person name="Hua S.X."/>
            <person name="Woyke T."/>
        </authorList>
    </citation>
    <scope>NUCLEOTIDE SEQUENCE [LARGE SCALE GENOMIC DNA]</scope>
    <source>
        <strain evidence="2 3">DSM 44712</strain>
    </source>
</reference>
<dbReference type="SUPFAM" id="SSF141571">
    <property type="entry name" value="Pentapeptide repeat-like"/>
    <property type="match status" value="1"/>
</dbReference>
<protein>
    <submittedName>
        <fullName evidence="2">Putative low-complexity protein</fullName>
    </submittedName>
</protein>
<dbReference type="InterPro" id="IPR051082">
    <property type="entry name" value="Pentapeptide-BTB/POZ_domain"/>
</dbReference>